<evidence type="ECO:0000256" key="2">
    <source>
        <dbReference type="ARBA" id="ARBA00022741"/>
    </source>
</evidence>
<dbReference type="CDD" id="cd17920">
    <property type="entry name" value="DEXHc_RecQ"/>
    <property type="match status" value="1"/>
</dbReference>
<evidence type="ECO:0000313" key="11">
    <source>
        <dbReference type="EMBL" id="KIM53369.1"/>
    </source>
</evidence>
<keyword evidence="12" id="KW-1185">Reference proteome</keyword>
<dbReference type="STRING" id="1036808.A0A0C3DAF8"/>
<dbReference type="SMART" id="SM00487">
    <property type="entry name" value="DEXDc"/>
    <property type="match status" value="1"/>
</dbReference>
<dbReference type="AlphaFoldDB" id="A0A0C3DAF8"/>
<feature type="domain" description="Helicase ATP-binding" evidence="9">
    <location>
        <begin position="15"/>
        <end position="187"/>
    </location>
</feature>
<dbReference type="EMBL" id="KN822182">
    <property type="protein sequence ID" value="KIM53369.1"/>
    <property type="molecule type" value="Genomic_DNA"/>
</dbReference>
<dbReference type="InterPro" id="IPR027417">
    <property type="entry name" value="P-loop_NTPase"/>
</dbReference>
<keyword evidence="5" id="KW-0413">Isomerase</keyword>
<dbReference type="GO" id="GO:0043138">
    <property type="term" value="F:3'-5' DNA helicase activity"/>
    <property type="evidence" value="ECO:0007669"/>
    <property type="project" value="UniProtKB-EC"/>
</dbReference>
<dbReference type="SMART" id="SM00490">
    <property type="entry name" value="HELICc"/>
    <property type="match status" value="1"/>
</dbReference>
<evidence type="ECO:0000259" key="9">
    <source>
        <dbReference type="PROSITE" id="PS51192"/>
    </source>
</evidence>
<dbReference type="EC" id="5.6.2.4" evidence="7"/>
<evidence type="ECO:0000256" key="8">
    <source>
        <dbReference type="SAM" id="MobiDB-lite"/>
    </source>
</evidence>
<comment type="similarity">
    <text evidence="1">Belongs to the helicase family. RecQ subfamily.</text>
</comment>
<evidence type="ECO:0000313" key="12">
    <source>
        <dbReference type="Proteomes" id="UP000053989"/>
    </source>
</evidence>
<evidence type="ECO:0000256" key="5">
    <source>
        <dbReference type="ARBA" id="ARBA00023235"/>
    </source>
</evidence>
<keyword evidence="3" id="KW-0067">ATP-binding</keyword>
<dbReference type="PANTHER" id="PTHR13710">
    <property type="entry name" value="DNA HELICASE RECQ FAMILY MEMBER"/>
    <property type="match status" value="1"/>
</dbReference>
<evidence type="ECO:0000256" key="6">
    <source>
        <dbReference type="ARBA" id="ARBA00034617"/>
    </source>
</evidence>
<name>A0A0C3DAF8_9AGAM</name>
<evidence type="ECO:0000259" key="10">
    <source>
        <dbReference type="PROSITE" id="PS51194"/>
    </source>
</evidence>
<dbReference type="OrthoDB" id="10261556at2759"/>
<dbReference type="GO" id="GO:0005694">
    <property type="term" value="C:chromosome"/>
    <property type="evidence" value="ECO:0007669"/>
    <property type="project" value="TreeGrafter"/>
</dbReference>
<evidence type="ECO:0000256" key="1">
    <source>
        <dbReference type="ARBA" id="ARBA00005446"/>
    </source>
</evidence>
<dbReference type="GO" id="GO:0000724">
    <property type="term" value="P:double-strand break repair via homologous recombination"/>
    <property type="evidence" value="ECO:0007669"/>
    <property type="project" value="TreeGrafter"/>
</dbReference>
<feature type="domain" description="Helicase C-terminal" evidence="10">
    <location>
        <begin position="221"/>
        <end position="389"/>
    </location>
</feature>
<evidence type="ECO:0000256" key="7">
    <source>
        <dbReference type="ARBA" id="ARBA00034808"/>
    </source>
</evidence>
<feature type="region of interest" description="Disordered" evidence="8">
    <location>
        <begin position="416"/>
        <end position="441"/>
    </location>
</feature>
<dbReference type="InterPro" id="IPR014001">
    <property type="entry name" value="Helicase_ATP-bd"/>
</dbReference>
<keyword evidence="4" id="KW-0238">DNA-binding</keyword>
<reference evidence="11 12" key="1">
    <citation type="submission" date="2014-04" db="EMBL/GenBank/DDBJ databases">
        <authorList>
            <consortium name="DOE Joint Genome Institute"/>
            <person name="Kuo A."/>
            <person name="Kohler A."/>
            <person name="Nagy L.G."/>
            <person name="Floudas D."/>
            <person name="Copeland A."/>
            <person name="Barry K.W."/>
            <person name="Cichocki N."/>
            <person name="Veneault-Fourrey C."/>
            <person name="LaButti K."/>
            <person name="Lindquist E.A."/>
            <person name="Lipzen A."/>
            <person name="Lundell T."/>
            <person name="Morin E."/>
            <person name="Murat C."/>
            <person name="Sun H."/>
            <person name="Tunlid A."/>
            <person name="Henrissat B."/>
            <person name="Grigoriev I.V."/>
            <person name="Hibbett D.S."/>
            <person name="Martin F."/>
            <person name="Nordberg H.P."/>
            <person name="Cantor M.N."/>
            <person name="Hua S.X."/>
        </authorList>
    </citation>
    <scope>NUCLEOTIDE SEQUENCE [LARGE SCALE GENOMIC DNA]</scope>
    <source>
        <strain evidence="11 12">Foug A</strain>
    </source>
</reference>
<proteinExistence type="inferred from homology"/>
<evidence type="ECO:0000256" key="4">
    <source>
        <dbReference type="ARBA" id="ARBA00023125"/>
    </source>
</evidence>
<feature type="compositionally biased region" description="Low complexity" evidence="8">
    <location>
        <begin position="422"/>
        <end position="436"/>
    </location>
</feature>
<dbReference type="PROSITE" id="PS51192">
    <property type="entry name" value="HELICASE_ATP_BIND_1"/>
    <property type="match status" value="1"/>
</dbReference>
<gene>
    <name evidence="11" type="ORF">SCLCIDRAFT_139128</name>
</gene>
<reference evidence="12" key="2">
    <citation type="submission" date="2015-01" db="EMBL/GenBank/DDBJ databases">
        <title>Evolutionary Origins and Diversification of the Mycorrhizal Mutualists.</title>
        <authorList>
            <consortium name="DOE Joint Genome Institute"/>
            <consortium name="Mycorrhizal Genomics Consortium"/>
            <person name="Kohler A."/>
            <person name="Kuo A."/>
            <person name="Nagy L.G."/>
            <person name="Floudas D."/>
            <person name="Copeland A."/>
            <person name="Barry K.W."/>
            <person name="Cichocki N."/>
            <person name="Veneault-Fourrey C."/>
            <person name="LaButti K."/>
            <person name="Lindquist E.A."/>
            <person name="Lipzen A."/>
            <person name="Lundell T."/>
            <person name="Morin E."/>
            <person name="Murat C."/>
            <person name="Riley R."/>
            <person name="Ohm R."/>
            <person name="Sun H."/>
            <person name="Tunlid A."/>
            <person name="Henrissat B."/>
            <person name="Grigoriev I.V."/>
            <person name="Hibbett D.S."/>
            <person name="Martin F."/>
        </authorList>
    </citation>
    <scope>NUCLEOTIDE SEQUENCE [LARGE SCALE GENOMIC DNA]</scope>
    <source>
        <strain evidence="12">Foug A</strain>
    </source>
</reference>
<dbReference type="Proteomes" id="UP000053989">
    <property type="component" value="Unassembled WGS sequence"/>
</dbReference>
<dbReference type="PROSITE" id="PS51194">
    <property type="entry name" value="HELICASE_CTER"/>
    <property type="match status" value="1"/>
</dbReference>
<dbReference type="HOGENOM" id="CLU_001103_19_4_1"/>
<evidence type="ECO:0000256" key="3">
    <source>
        <dbReference type="ARBA" id="ARBA00022840"/>
    </source>
</evidence>
<dbReference type="InterPro" id="IPR011545">
    <property type="entry name" value="DEAD/DEAH_box_helicase_dom"/>
</dbReference>
<dbReference type="PANTHER" id="PTHR13710:SF105">
    <property type="entry name" value="ATP-DEPENDENT DNA HELICASE Q1"/>
    <property type="match status" value="1"/>
</dbReference>
<dbReference type="Pfam" id="PF00271">
    <property type="entry name" value="Helicase_C"/>
    <property type="match status" value="1"/>
</dbReference>
<dbReference type="SUPFAM" id="SSF52540">
    <property type="entry name" value="P-loop containing nucleoside triphosphate hydrolases"/>
    <property type="match status" value="1"/>
</dbReference>
<organism evidence="11 12">
    <name type="scientific">Scleroderma citrinum Foug A</name>
    <dbReference type="NCBI Taxonomy" id="1036808"/>
    <lineage>
        <taxon>Eukaryota</taxon>
        <taxon>Fungi</taxon>
        <taxon>Dikarya</taxon>
        <taxon>Basidiomycota</taxon>
        <taxon>Agaricomycotina</taxon>
        <taxon>Agaricomycetes</taxon>
        <taxon>Agaricomycetidae</taxon>
        <taxon>Boletales</taxon>
        <taxon>Sclerodermatineae</taxon>
        <taxon>Sclerodermataceae</taxon>
        <taxon>Scleroderma</taxon>
    </lineage>
</organism>
<comment type="catalytic activity">
    <reaction evidence="6">
        <text>Couples ATP hydrolysis with the unwinding of duplex DNA by translocating in the 3'-5' direction.</text>
        <dbReference type="EC" id="5.6.2.4"/>
    </reaction>
</comment>
<feature type="non-terminal residue" evidence="11">
    <location>
        <position position="1"/>
    </location>
</feature>
<dbReference type="GO" id="GO:0005524">
    <property type="term" value="F:ATP binding"/>
    <property type="evidence" value="ECO:0007669"/>
    <property type="project" value="UniProtKB-KW"/>
</dbReference>
<dbReference type="InParanoid" id="A0A0C3DAF8"/>
<dbReference type="InterPro" id="IPR001650">
    <property type="entry name" value="Helicase_C-like"/>
</dbReference>
<accession>A0A0C3DAF8</accession>
<dbReference type="Gene3D" id="3.40.50.300">
    <property type="entry name" value="P-loop containing nucleotide triphosphate hydrolases"/>
    <property type="match status" value="2"/>
</dbReference>
<protein>
    <recommendedName>
        <fullName evidence="7">DNA 3'-5' helicase</fullName>
        <ecNumber evidence="7">5.6.2.4</ecNumber>
    </recommendedName>
</protein>
<dbReference type="Pfam" id="PF00270">
    <property type="entry name" value="DEAD"/>
    <property type="match status" value="1"/>
</dbReference>
<dbReference type="GO" id="GO:0003677">
    <property type="term" value="F:DNA binding"/>
    <property type="evidence" value="ECO:0007669"/>
    <property type="project" value="UniProtKB-KW"/>
</dbReference>
<dbReference type="GO" id="GO:0009378">
    <property type="term" value="F:four-way junction helicase activity"/>
    <property type="evidence" value="ECO:0007669"/>
    <property type="project" value="TreeGrafter"/>
</dbReference>
<sequence length="500" mass="55905">RTEGKEPYEWQLDAAEAFQLGLHCTVLAGTGAGKTLPFIMPAFVNPCNVYIVISPLNALEEDQACRFQRLGLNAVAINGETWSPKLQKELQDVIYQIIVTSPEMCIQHSAFRDLIQSATYAKHIGGIIIDEAHCISQWGDKFRPEYSNLISLRSLVPLGVPIYATTATAPPLVLEDIRRNLGIEGNKSFHLNLGDDCPNIASKVQYMKSANDFDALWFLAEGVRTTDELQRGIVFTNSILHSQITCREFWKMISPELHGQVAFLHSKRFAQSRAKVLELYHKGQIKILFAMECGGMGMDIPDVEFVVQFGVLSSLSIWMQHAGHAGRSPHLEATAILLVEKSVLQRVGRARKQQKETKYRKAVEDGLRQWIETEGCCHDVMDKYFNNPSPRKCPVFHCCNNCNPVGESTVVSAQRPSTPIQTPHHTSPPCTPSSTTNAAGKRPMAQDVGAVARRAGQHLQDVWQALEHWHIQTHRRDYPHCSFTATTIMLDHMLTTLASN</sequence>
<dbReference type="GO" id="GO:0005737">
    <property type="term" value="C:cytoplasm"/>
    <property type="evidence" value="ECO:0007669"/>
    <property type="project" value="TreeGrafter"/>
</dbReference>
<keyword evidence="2" id="KW-0547">Nucleotide-binding</keyword>